<proteinExistence type="predicted"/>
<keyword evidence="2" id="KW-1185">Reference proteome</keyword>
<organism evidence="1 2">
    <name type="scientific">Acaulospora colombiana</name>
    <dbReference type="NCBI Taxonomy" id="27376"/>
    <lineage>
        <taxon>Eukaryota</taxon>
        <taxon>Fungi</taxon>
        <taxon>Fungi incertae sedis</taxon>
        <taxon>Mucoromycota</taxon>
        <taxon>Glomeromycotina</taxon>
        <taxon>Glomeromycetes</taxon>
        <taxon>Diversisporales</taxon>
        <taxon>Acaulosporaceae</taxon>
        <taxon>Acaulospora</taxon>
    </lineage>
</organism>
<sequence length="106" mass="11914">MIEPLGSLGIQPNLHPASVLSGWQDISSFIIYLCLRISKERPPTFGITIEPVHPIQRTSLITLYYSDNVAPRCSNTLPQECANIVQRIQVEEHLGQLTADERQAHH</sequence>
<accession>A0ACA9P6B4</accession>
<name>A0ACA9P6B4_9GLOM</name>
<evidence type="ECO:0000313" key="2">
    <source>
        <dbReference type="Proteomes" id="UP000789525"/>
    </source>
</evidence>
<comment type="caution">
    <text evidence="1">The sequence shown here is derived from an EMBL/GenBank/DDBJ whole genome shotgun (WGS) entry which is preliminary data.</text>
</comment>
<dbReference type="EMBL" id="CAJVPT010030425">
    <property type="protein sequence ID" value="CAG8694386.1"/>
    <property type="molecule type" value="Genomic_DNA"/>
</dbReference>
<reference evidence="1" key="1">
    <citation type="submission" date="2021-06" db="EMBL/GenBank/DDBJ databases">
        <authorList>
            <person name="Kallberg Y."/>
            <person name="Tangrot J."/>
            <person name="Rosling A."/>
        </authorList>
    </citation>
    <scope>NUCLEOTIDE SEQUENCE</scope>
    <source>
        <strain evidence="1">CL356</strain>
    </source>
</reference>
<gene>
    <name evidence="1" type="ORF">ACOLOM_LOCUS9971</name>
</gene>
<protein>
    <submittedName>
        <fullName evidence="1">1788_t:CDS:1</fullName>
    </submittedName>
</protein>
<evidence type="ECO:0000313" key="1">
    <source>
        <dbReference type="EMBL" id="CAG8694386.1"/>
    </source>
</evidence>
<dbReference type="Proteomes" id="UP000789525">
    <property type="component" value="Unassembled WGS sequence"/>
</dbReference>